<feature type="binding site" evidence="6">
    <location>
        <position position="69"/>
    </location>
    <ligand>
        <name>S-adenosyl-L-methionine</name>
        <dbReference type="ChEBI" id="CHEBI:59789"/>
    </ligand>
</feature>
<evidence type="ECO:0000313" key="7">
    <source>
        <dbReference type="EMBL" id="KAH8108082.1"/>
    </source>
</evidence>
<gene>
    <name evidence="7" type="ORF">BXZ70DRAFT_1003489</name>
</gene>
<name>A0A8K0V0R6_9AGAR</name>
<dbReference type="InterPro" id="IPR029063">
    <property type="entry name" value="SAM-dependent_MTases_sf"/>
</dbReference>
<evidence type="ECO:0000256" key="5">
    <source>
        <dbReference type="PIRNR" id="PIRNR037350"/>
    </source>
</evidence>
<dbReference type="EMBL" id="JAEVFJ010000001">
    <property type="protein sequence ID" value="KAH8108082.1"/>
    <property type="molecule type" value="Genomic_DNA"/>
</dbReference>
<dbReference type="PANTHER" id="PTHR13393:SF0">
    <property type="entry name" value="RNA N6-ADENOSINE-METHYLTRANSFERASE METTL16"/>
    <property type="match status" value="1"/>
</dbReference>
<evidence type="ECO:0000256" key="4">
    <source>
        <dbReference type="ARBA" id="ARBA00022691"/>
    </source>
</evidence>
<dbReference type="SUPFAM" id="SSF53335">
    <property type="entry name" value="S-adenosyl-L-methionine-dependent methyltransferases"/>
    <property type="match status" value="1"/>
</dbReference>
<feature type="binding site" evidence="6">
    <location>
        <position position="146"/>
    </location>
    <ligand>
        <name>S-adenosyl-L-methionine</name>
        <dbReference type="ChEBI" id="CHEBI:59789"/>
    </ligand>
</feature>
<evidence type="ECO:0000256" key="6">
    <source>
        <dbReference type="PIRSR" id="PIRSR037350-1"/>
    </source>
</evidence>
<proteinExistence type="inferred from homology"/>
<dbReference type="InterPro" id="IPR010286">
    <property type="entry name" value="METTL16/RlmF"/>
</dbReference>
<evidence type="ECO:0000256" key="3">
    <source>
        <dbReference type="ARBA" id="ARBA00022679"/>
    </source>
</evidence>
<dbReference type="PIRSF" id="PIRSF037350">
    <property type="entry name" value="Mtase_ZK1128_prd"/>
    <property type="match status" value="1"/>
</dbReference>
<evidence type="ECO:0000313" key="8">
    <source>
        <dbReference type="Proteomes" id="UP000813824"/>
    </source>
</evidence>
<dbReference type="AlphaFoldDB" id="A0A8K0V0R6"/>
<feature type="binding site" evidence="6">
    <location>
        <position position="39"/>
    </location>
    <ligand>
        <name>S-adenosyl-L-methionine</name>
        <dbReference type="ChEBI" id="CHEBI:59789"/>
    </ligand>
</feature>
<dbReference type="PANTHER" id="PTHR13393">
    <property type="entry name" value="SAM-DEPENDENT METHYLTRANSFERASE"/>
    <property type="match status" value="1"/>
</dbReference>
<dbReference type="OrthoDB" id="514248at2759"/>
<organism evidence="7 8">
    <name type="scientific">Cristinia sonorae</name>
    <dbReference type="NCBI Taxonomy" id="1940300"/>
    <lineage>
        <taxon>Eukaryota</taxon>
        <taxon>Fungi</taxon>
        <taxon>Dikarya</taxon>
        <taxon>Basidiomycota</taxon>
        <taxon>Agaricomycotina</taxon>
        <taxon>Agaricomycetes</taxon>
        <taxon>Agaricomycetidae</taxon>
        <taxon>Agaricales</taxon>
        <taxon>Pleurotineae</taxon>
        <taxon>Stephanosporaceae</taxon>
        <taxon>Cristinia</taxon>
    </lineage>
</organism>
<comment type="caution">
    <text evidence="7">The sequence shown here is derived from an EMBL/GenBank/DDBJ whole genome shotgun (WGS) entry which is preliminary data.</text>
</comment>
<keyword evidence="4 6" id="KW-0949">S-adenosyl-L-methionine</keyword>
<dbReference type="Proteomes" id="UP000813824">
    <property type="component" value="Unassembled WGS sequence"/>
</dbReference>
<dbReference type="Gene3D" id="3.40.50.150">
    <property type="entry name" value="Vaccinia Virus protein VP39"/>
    <property type="match status" value="1"/>
</dbReference>
<dbReference type="InterPro" id="IPR017182">
    <property type="entry name" value="METTL16/PsiM"/>
</dbReference>
<dbReference type="GO" id="GO:0008168">
    <property type="term" value="F:methyltransferase activity"/>
    <property type="evidence" value="ECO:0007669"/>
    <property type="project" value="UniProtKB-KW"/>
</dbReference>
<dbReference type="CDD" id="cd02440">
    <property type="entry name" value="AdoMet_MTases"/>
    <property type="match status" value="1"/>
</dbReference>
<dbReference type="GO" id="GO:0005634">
    <property type="term" value="C:nucleus"/>
    <property type="evidence" value="ECO:0007669"/>
    <property type="project" value="TreeGrafter"/>
</dbReference>
<reference evidence="7" key="1">
    <citation type="journal article" date="2021" name="New Phytol.">
        <title>Evolutionary innovations through gain and loss of genes in the ectomycorrhizal Boletales.</title>
        <authorList>
            <person name="Wu G."/>
            <person name="Miyauchi S."/>
            <person name="Morin E."/>
            <person name="Kuo A."/>
            <person name="Drula E."/>
            <person name="Varga T."/>
            <person name="Kohler A."/>
            <person name="Feng B."/>
            <person name="Cao Y."/>
            <person name="Lipzen A."/>
            <person name="Daum C."/>
            <person name="Hundley H."/>
            <person name="Pangilinan J."/>
            <person name="Johnson J."/>
            <person name="Barry K."/>
            <person name="LaButti K."/>
            <person name="Ng V."/>
            <person name="Ahrendt S."/>
            <person name="Min B."/>
            <person name="Choi I.G."/>
            <person name="Park H."/>
            <person name="Plett J.M."/>
            <person name="Magnuson J."/>
            <person name="Spatafora J.W."/>
            <person name="Nagy L.G."/>
            <person name="Henrissat B."/>
            <person name="Grigoriev I.V."/>
            <person name="Yang Z.L."/>
            <person name="Xu J."/>
            <person name="Martin F.M."/>
        </authorList>
    </citation>
    <scope>NUCLEOTIDE SEQUENCE</scope>
    <source>
        <strain evidence="7">KKN 215</strain>
    </source>
</reference>
<evidence type="ECO:0000256" key="1">
    <source>
        <dbReference type="ARBA" id="ARBA00005878"/>
    </source>
</evidence>
<dbReference type="GO" id="GO:0070475">
    <property type="term" value="P:rRNA base methylation"/>
    <property type="evidence" value="ECO:0007669"/>
    <property type="project" value="TreeGrafter"/>
</dbReference>
<dbReference type="Pfam" id="PF05971">
    <property type="entry name" value="Methyltransf_10"/>
    <property type="match status" value="1"/>
</dbReference>
<feature type="binding site" evidence="6">
    <location>
        <position position="93"/>
    </location>
    <ligand>
        <name>S-adenosyl-L-methionine</name>
        <dbReference type="ChEBI" id="CHEBI:59789"/>
    </ligand>
</feature>
<evidence type="ECO:0000256" key="2">
    <source>
        <dbReference type="ARBA" id="ARBA00022603"/>
    </source>
</evidence>
<comment type="similarity">
    <text evidence="1 5">Belongs to the methyltransferase superfamily. METTL16/RlmF family.</text>
</comment>
<keyword evidence="2 5" id="KW-0489">Methyltransferase</keyword>
<sequence length="411" mass="46515">MLLKESDRRRKLTEAILFRDFQVTVQLPENRLCPPVPNRLNYILWLEDILEATAIAVGTQRFITGIDIGTGASAIYPLLGCRSNENWRFVATELDAISFKYAESNIKTNALQDRISILKAEPSGPLLLPLSYSDMSPGGYDFTMCNPPFYESRDEILRSAEGKEVGPNAVCTGADVEMITDGGEAAFVSRMVLESIQSGTRCKWYTSMLGKRSSLTQIVKSLNEHNIDNYAITEFIQGQTRRWAIAWSFTNIRLPEAISRISNPSLQNILPTRNTLQRSFNFSGPPPMLGDVLHRMFNAVEGVSSQFITPPARDESTIIDSIVFAQGNTWSRAARRKKRTQNENVDTDMLVESEQPKLICRLRWRHEPGVERKTVRQVALLVVDWVRGDDRGLFESFTNHIWRKVEVDLAP</sequence>
<accession>A0A8K0V0R6</accession>
<keyword evidence="3 5" id="KW-0808">Transferase</keyword>
<protein>
    <submittedName>
        <fullName evidence="7">S-adenosyl-L-methionine dependent methyltransferase</fullName>
    </submittedName>
</protein>
<keyword evidence="8" id="KW-1185">Reference proteome</keyword>